<evidence type="ECO:0000256" key="1">
    <source>
        <dbReference type="ARBA" id="ARBA00007359"/>
    </source>
</evidence>
<dbReference type="EMBL" id="JAFNEN010000238">
    <property type="protein sequence ID" value="KAG8188435.1"/>
    <property type="molecule type" value="Genomic_DNA"/>
</dbReference>
<evidence type="ECO:0000259" key="4">
    <source>
        <dbReference type="Pfam" id="PF03372"/>
    </source>
</evidence>
<feature type="domain" description="Endonuclease/exonuclease/phosphatase" evidence="4">
    <location>
        <begin position="521"/>
        <end position="762"/>
    </location>
</feature>
<dbReference type="SUPFAM" id="SSF56219">
    <property type="entry name" value="DNase I-like"/>
    <property type="match status" value="2"/>
</dbReference>
<dbReference type="Pfam" id="PF03372">
    <property type="entry name" value="Exo_endo_phos"/>
    <property type="match status" value="2"/>
</dbReference>
<feature type="domain" description="Endonuclease/exonuclease/phosphatase" evidence="4">
    <location>
        <begin position="60"/>
        <end position="257"/>
    </location>
</feature>
<proteinExistence type="inferred from homology"/>
<dbReference type="PRINTS" id="PR00130">
    <property type="entry name" value="DNASEI"/>
</dbReference>
<sequence length="900" mass="102106">MSIKIFENFTVEKATKKVKMASKVYFFFCILSFTILWSTAECKTRVWTGKTVERPVRIGSFNIQNLGSSKFGNKTIMDIVKKVLLRYDMILIQEIVTMDSTLMENLVKDINKLHKEKESTYELSISERLGRGTAKEQYAYLYRNDKFKLLGARTYPDKDDEFMRPPYIAKFATPTLRDMESMIVIGVHTQPKYAANETGALANVYDYAAKAFKTKDVILMGDMNAGCANVRISDWDTMELWRRTEFTWLITHDYDTTLSINCCPYDRIVIAGENMGDAYISDSVKAFKYRDLYGLSTDMALAVSDHWPVEVMLRGGTSSNAQSNLRPSLCLTIHDVSPSSLPSQIRNQKTSLGFQISATETSVELYSESSNSTGLLVSLQNLQKKYSQLISVETIEAIEYKVNHGVLDDATSTSDLEKELYSVSIYFDTVELTTTVHYCSATTFPERTYCRLENMMPRCNMVPKLLITIALIVPVFSFIQESKLFDSTIIDHAIDLKNKPFNHAFTSAIQTNAIESPLLLGSFNIQTLGKKKLKDSYVMSTVEKVIHRYDLILIVELMTNDTRLLEKLLRDVNTFAPEGVIYNMTVSSDTVVNEFCAIFYRNDKLKLKKTESYSDPEKFYRKPFLAVFSSPTLRDMQEFGVIGYHVKPSQAVQEINALAGVYDYMKGKYRMEDIIIMGDFNADCTYVGEKDWVNIALWTRPEFTWAIGHHVDTTTNHRSCALDRIVYAGENMNAGVILSSAQIHDFRDGYLLLKEARAVSDHWPVEIKIRGKMSTVAEKHLSSDVCFNVKDSRTPNFSKDEIFNAAELAHFLATPLSSGFNLHNDTKDFESMISALKNLQSFLPNDITHEQIEAVNYKVYHGALDDASSYADEPNLVFKLDLTIVNTSSTILVCRSSTIN</sequence>
<evidence type="ECO:0000313" key="5">
    <source>
        <dbReference type="EMBL" id="KAG8188435.1"/>
    </source>
</evidence>
<name>A0AAV6UY46_9ARAC</name>
<dbReference type="InterPro" id="IPR005135">
    <property type="entry name" value="Endo/exonuclease/phosphatase"/>
</dbReference>
<evidence type="ECO:0000256" key="2">
    <source>
        <dbReference type="ARBA" id="ARBA00022722"/>
    </source>
</evidence>
<dbReference type="PANTHER" id="PTHR11371:SF31">
    <property type="entry name" value="EXTRACELLULAR NUCLEASE"/>
    <property type="match status" value="1"/>
</dbReference>
<dbReference type="SMART" id="SM00476">
    <property type="entry name" value="DNaseIc"/>
    <property type="match status" value="2"/>
</dbReference>
<keyword evidence="2" id="KW-0540">Nuclease</keyword>
<gene>
    <name evidence="5" type="ORF">JTE90_008002</name>
</gene>
<evidence type="ECO:0000313" key="6">
    <source>
        <dbReference type="Proteomes" id="UP000827092"/>
    </source>
</evidence>
<evidence type="ECO:0000256" key="3">
    <source>
        <dbReference type="ARBA" id="ARBA00022801"/>
    </source>
</evidence>
<dbReference type="GO" id="GO:0005634">
    <property type="term" value="C:nucleus"/>
    <property type="evidence" value="ECO:0007669"/>
    <property type="project" value="TreeGrafter"/>
</dbReference>
<organism evidence="5 6">
    <name type="scientific">Oedothorax gibbosus</name>
    <dbReference type="NCBI Taxonomy" id="931172"/>
    <lineage>
        <taxon>Eukaryota</taxon>
        <taxon>Metazoa</taxon>
        <taxon>Ecdysozoa</taxon>
        <taxon>Arthropoda</taxon>
        <taxon>Chelicerata</taxon>
        <taxon>Arachnida</taxon>
        <taxon>Araneae</taxon>
        <taxon>Araneomorphae</taxon>
        <taxon>Entelegynae</taxon>
        <taxon>Araneoidea</taxon>
        <taxon>Linyphiidae</taxon>
        <taxon>Erigoninae</taxon>
        <taxon>Oedothorax</taxon>
    </lineage>
</organism>
<dbReference type="Proteomes" id="UP000827092">
    <property type="component" value="Unassembled WGS sequence"/>
</dbReference>
<comment type="caution">
    <text evidence="5">The sequence shown here is derived from an EMBL/GenBank/DDBJ whole genome shotgun (WGS) entry which is preliminary data.</text>
</comment>
<dbReference type="PANTHER" id="PTHR11371">
    <property type="entry name" value="DEOXYRIBONUCLEASE"/>
    <property type="match status" value="1"/>
</dbReference>
<reference evidence="5 6" key="1">
    <citation type="journal article" date="2022" name="Nat. Ecol. Evol.">
        <title>A masculinizing supergene underlies an exaggerated male reproductive morph in a spider.</title>
        <authorList>
            <person name="Hendrickx F."/>
            <person name="De Corte Z."/>
            <person name="Sonet G."/>
            <person name="Van Belleghem S.M."/>
            <person name="Kostlbacher S."/>
            <person name="Vangestel C."/>
        </authorList>
    </citation>
    <scope>NUCLEOTIDE SEQUENCE [LARGE SCALE GENOMIC DNA]</scope>
    <source>
        <strain evidence="5">W744_W776</strain>
    </source>
</reference>
<dbReference type="GO" id="GO:0006308">
    <property type="term" value="P:DNA catabolic process"/>
    <property type="evidence" value="ECO:0007669"/>
    <property type="project" value="InterPro"/>
</dbReference>
<keyword evidence="3" id="KW-0378">Hydrolase</keyword>
<dbReference type="InterPro" id="IPR016202">
    <property type="entry name" value="DNase_I"/>
</dbReference>
<dbReference type="GO" id="GO:0003677">
    <property type="term" value="F:DNA binding"/>
    <property type="evidence" value="ECO:0007669"/>
    <property type="project" value="TreeGrafter"/>
</dbReference>
<dbReference type="Gene3D" id="3.60.10.10">
    <property type="entry name" value="Endonuclease/exonuclease/phosphatase"/>
    <property type="match status" value="2"/>
</dbReference>
<keyword evidence="6" id="KW-1185">Reference proteome</keyword>
<accession>A0AAV6UY46</accession>
<dbReference type="AlphaFoldDB" id="A0AAV6UY46"/>
<dbReference type="GO" id="GO:0004530">
    <property type="term" value="F:deoxyribonuclease I activity"/>
    <property type="evidence" value="ECO:0007669"/>
    <property type="project" value="TreeGrafter"/>
</dbReference>
<dbReference type="InterPro" id="IPR036691">
    <property type="entry name" value="Endo/exonu/phosph_ase_sf"/>
</dbReference>
<protein>
    <recommendedName>
        <fullName evidence="4">Endonuclease/exonuclease/phosphatase domain-containing protein</fullName>
    </recommendedName>
</protein>
<comment type="similarity">
    <text evidence="1">Belongs to the DNase I family.</text>
</comment>